<feature type="compositionally biased region" description="Low complexity" evidence="1">
    <location>
        <begin position="20"/>
        <end position="37"/>
    </location>
</feature>
<accession>A0A9N8DPL5</accession>
<reference evidence="2" key="1">
    <citation type="submission" date="2020-06" db="EMBL/GenBank/DDBJ databases">
        <authorList>
            <consortium name="Plant Systems Biology data submission"/>
        </authorList>
    </citation>
    <scope>NUCLEOTIDE SEQUENCE</scope>
    <source>
        <strain evidence="2">D6</strain>
    </source>
</reference>
<dbReference type="AlphaFoldDB" id="A0A9N8DPL5"/>
<dbReference type="Proteomes" id="UP001153069">
    <property type="component" value="Unassembled WGS sequence"/>
</dbReference>
<comment type="caution">
    <text evidence="2">The sequence shown here is derived from an EMBL/GenBank/DDBJ whole genome shotgun (WGS) entry which is preliminary data.</text>
</comment>
<keyword evidence="3" id="KW-1185">Reference proteome</keyword>
<evidence type="ECO:0000256" key="1">
    <source>
        <dbReference type="SAM" id="MobiDB-lite"/>
    </source>
</evidence>
<organism evidence="2 3">
    <name type="scientific">Seminavis robusta</name>
    <dbReference type="NCBI Taxonomy" id="568900"/>
    <lineage>
        <taxon>Eukaryota</taxon>
        <taxon>Sar</taxon>
        <taxon>Stramenopiles</taxon>
        <taxon>Ochrophyta</taxon>
        <taxon>Bacillariophyta</taxon>
        <taxon>Bacillariophyceae</taxon>
        <taxon>Bacillariophycidae</taxon>
        <taxon>Naviculales</taxon>
        <taxon>Naviculaceae</taxon>
        <taxon>Seminavis</taxon>
    </lineage>
</organism>
<dbReference type="EMBL" id="CAICTM010000169">
    <property type="protein sequence ID" value="CAB9503599.1"/>
    <property type="molecule type" value="Genomic_DNA"/>
</dbReference>
<feature type="compositionally biased region" description="Polar residues" evidence="1">
    <location>
        <begin position="54"/>
        <end position="76"/>
    </location>
</feature>
<evidence type="ECO:0000313" key="3">
    <source>
        <dbReference type="Proteomes" id="UP001153069"/>
    </source>
</evidence>
<name>A0A9N8DPL5_9STRA</name>
<proteinExistence type="predicted"/>
<gene>
    <name evidence="2" type="ORF">SEMRO_170_G075570.1</name>
</gene>
<protein>
    <submittedName>
        <fullName evidence="2">Uncharacterized protein</fullName>
    </submittedName>
</protein>
<evidence type="ECO:0000313" key="2">
    <source>
        <dbReference type="EMBL" id="CAB9503599.1"/>
    </source>
</evidence>
<feature type="region of interest" description="Disordered" evidence="1">
    <location>
        <begin position="1"/>
        <end position="86"/>
    </location>
</feature>
<sequence length="86" mass="8959">MPPSKWQGKAGFVAGDAVDRSPSSSQQEVSSESRPSSLATGTDGSPEIDDGGLTEQQGNLPSSDDNNDGRSASTPLHVQENEEDVE</sequence>